<dbReference type="VEuPathDB" id="GiardiaDB:GMRT_14337"/>
<dbReference type="AlphaFoldDB" id="A0A4Z1SLE6"/>
<dbReference type="EMBL" id="VDLU01000005">
    <property type="protein sequence ID" value="TNJ26464.1"/>
    <property type="molecule type" value="Genomic_DNA"/>
</dbReference>
<comment type="caution">
    <text evidence="1">The sequence shown here is derived from an EMBL/GenBank/DDBJ whole genome shotgun (WGS) entry which is preliminary data.</text>
</comment>
<proteinExistence type="predicted"/>
<evidence type="ECO:0000313" key="2">
    <source>
        <dbReference type="Proteomes" id="UP000315496"/>
    </source>
</evidence>
<reference evidence="1 2" key="1">
    <citation type="submission" date="2019-05" db="EMBL/GenBank/DDBJ databases">
        <title>The compact genome of Giardia muris reveals important steps in the evolution of intestinal protozoan parasites.</title>
        <authorList>
            <person name="Xu F."/>
            <person name="Jimenez-Gonzalez A."/>
            <person name="Einarsson E."/>
            <person name="Astvaldsson A."/>
            <person name="Peirasmaki D."/>
            <person name="Eckmann L."/>
            <person name="Andersson J.O."/>
            <person name="Svard S.G."/>
            <person name="Jerlstrom-Hultqvist J."/>
        </authorList>
    </citation>
    <scope>NUCLEOTIDE SEQUENCE [LARGE SCALE GENOMIC DNA]</scope>
    <source>
        <strain evidence="1 2">Roberts-Thomson</strain>
    </source>
</reference>
<sequence length="157" mass="16846">MAADLLSAEEARLPPCDMVEEGVEAMLLVACQKLPAVVADVPVVPYLAGQETNDTCLLLFRRSPASLQYASDDLQGQVSHLIVPIDVLFSGSFRHGDDNILPTNAKNGDQERSSCAQTEEIVVSKLSDVEPINSSSLLSTREDGDDILCGGRCRADN</sequence>
<organism evidence="1 2">
    <name type="scientific">Giardia muris</name>
    <dbReference type="NCBI Taxonomy" id="5742"/>
    <lineage>
        <taxon>Eukaryota</taxon>
        <taxon>Metamonada</taxon>
        <taxon>Diplomonadida</taxon>
        <taxon>Hexamitidae</taxon>
        <taxon>Giardiinae</taxon>
        <taxon>Giardia</taxon>
    </lineage>
</organism>
<evidence type="ECO:0000313" key="1">
    <source>
        <dbReference type="EMBL" id="TNJ26464.1"/>
    </source>
</evidence>
<keyword evidence="2" id="KW-1185">Reference proteome</keyword>
<dbReference type="Proteomes" id="UP000315496">
    <property type="component" value="Chromosome 5"/>
</dbReference>
<accession>A0A4Z1SLE6</accession>
<name>A0A4Z1SLE6_GIAMU</name>
<protein>
    <submittedName>
        <fullName evidence="1">Uncharacterized protein</fullName>
    </submittedName>
</protein>
<gene>
    <name evidence="1" type="ORF">GMRT_14337</name>
</gene>